<dbReference type="Proteomes" id="UP001139104">
    <property type="component" value="Unassembled WGS sequence"/>
</dbReference>
<dbReference type="RefSeq" id="WP_243069083.1">
    <property type="nucleotide sequence ID" value="NZ_JAIVFK010000058.1"/>
</dbReference>
<organism evidence="2 3">
    <name type="scientific">Candidatus Rhodoblastus alkanivorans</name>
    <dbReference type="NCBI Taxonomy" id="2954117"/>
    <lineage>
        <taxon>Bacteria</taxon>
        <taxon>Pseudomonadati</taxon>
        <taxon>Pseudomonadota</taxon>
        <taxon>Alphaproteobacteria</taxon>
        <taxon>Hyphomicrobiales</taxon>
        <taxon>Rhodoblastaceae</taxon>
        <taxon>Rhodoblastus</taxon>
    </lineage>
</organism>
<dbReference type="EMBL" id="JAIVFP010000003">
    <property type="protein sequence ID" value="MCI4685056.1"/>
    <property type="molecule type" value="Genomic_DNA"/>
</dbReference>
<dbReference type="InterPro" id="IPR039554">
    <property type="entry name" value="HigA2-like_HTH"/>
</dbReference>
<dbReference type="Pfam" id="PF13744">
    <property type="entry name" value="HTH_37"/>
    <property type="match status" value="1"/>
</dbReference>
<proteinExistence type="predicted"/>
<dbReference type="InterPro" id="IPR010982">
    <property type="entry name" value="Lambda_DNA-bd_dom_sf"/>
</dbReference>
<sequence length="76" mass="8396">MALRSNLLIGLQQKVKSWEVAQAEAARRLGVTQLQLNDLLRSKIDKFSLDMLIDLATHAEISVLAAGDPHHDFSAD</sequence>
<evidence type="ECO:0000313" key="3">
    <source>
        <dbReference type="Proteomes" id="UP001139104"/>
    </source>
</evidence>
<evidence type="ECO:0000259" key="1">
    <source>
        <dbReference type="Pfam" id="PF13744"/>
    </source>
</evidence>
<keyword evidence="3" id="KW-1185">Reference proteome</keyword>
<evidence type="ECO:0000313" key="2">
    <source>
        <dbReference type="EMBL" id="MCI4685056.1"/>
    </source>
</evidence>
<protein>
    <submittedName>
        <fullName evidence="2">Helix-turn-helix domain-containing protein</fullName>
    </submittedName>
</protein>
<accession>A0ABS9ZCI8</accession>
<comment type="caution">
    <text evidence="2">The sequence shown here is derived from an EMBL/GenBank/DDBJ whole genome shotgun (WGS) entry which is preliminary data.</text>
</comment>
<reference evidence="2" key="1">
    <citation type="journal article" date="2022" name="ISME J.">
        <title>Identification of active gaseous-alkane degraders at natural gas seeps.</title>
        <authorList>
            <person name="Farhan Ul Haque M."/>
            <person name="Hernandez M."/>
            <person name="Crombie A.T."/>
            <person name="Murrell J.C."/>
        </authorList>
    </citation>
    <scope>NUCLEOTIDE SEQUENCE</scope>
    <source>
        <strain evidence="2">PC2</strain>
    </source>
</reference>
<dbReference type="Gene3D" id="1.10.260.40">
    <property type="entry name" value="lambda repressor-like DNA-binding domains"/>
    <property type="match status" value="1"/>
</dbReference>
<dbReference type="SUPFAM" id="SSF47413">
    <property type="entry name" value="lambda repressor-like DNA-binding domains"/>
    <property type="match status" value="1"/>
</dbReference>
<gene>
    <name evidence="2" type="ORF">K2U94_20230</name>
</gene>
<name>A0ABS9ZCI8_9HYPH</name>
<feature type="domain" description="HigA2-like helix-turn-helix" evidence="1">
    <location>
        <begin position="1"/>
        <end position="59"/>
    </location>
</feature>